<organism evidence="2 3">
    <name type="scientific">[Clostridium] asparagiforme DSM 15981</name>
    <dbReference type="NCBI Taxonomy" id="518636"/>
    <lineage>
        <taxon>Bacteria</taxon>
        <taxon>Bacillati</taxon>
        <taxon>Bacillota</taxon>
        <taxon>Clostridia</taxon>
        <taxon>Lachnospirales</taxon>
        <taxon>Lachnospiraceae</taxon>
        <taxon>Enterocloster</taxon>
    </lineage>
</organism>
<protein>
    <submittedName>
        <fullName evidence="2">Uncharacterized protein</fullName>
    </submittedName>
</protein>
<dbReference type="HOGENOM" id="CLU_3287147_0_0_9"/>
<keyword evidence="3" id="KW-1185">Reference proteome</keyword>
<gene>
    <name evidence="2" type="ORF">CLOSTASPAR_03641</name>
</gene>
<proteinExistence type="predicted"/>
<comment type="caution">
    <text evidence="2">The sequence shown here is derived from an EMBL/GenBank/DDBJ whole genome shotgun (WGS) entry which is preliminary data.</text>
</comment>
<evidence type="ECO:0000256" key="1">
    <source>
        <dbReference type="SAM" id="Phobius"/>
    </source>
</evidence>
<reference evidence="2 3" key="1">
    <citation type="submission" date="2009-02" db="EMBL/GenBank/DDBJ databases">
        <title>Draft genome sequence of Clostridium asparagiforme (DSM 15981).</title>
        <authorList>
            <person name="Sudarsanam P."/>
            <person name="Ley R."/>
            <person name="Guruge J."/>
            <person name="Turnbaugh P.J."/>
            <person name="Mahowald M."/>
            <person name="Liep D."/>
            <person name="Gordon J."/>
        </authorList>
    </citation>
    <scope>NUCLEOTIDE SEQUENCE [LARGE SCALE GENOMIC DNA]</scope>
    <source>
        <strain evidence="2 3">DSM 15981</strain>
    </source>
</reference>
<evidence type="ECO:0000313" key="3">
    <source>
        <dbReference type="Proteomes" id="UP000004756"/>
    </source>
</evidence>
<keyword evidence="1" id="KW-1133">Transmembrane helix</keyword>
<evidence type="ECO:0000313" key="2">
    <source>
        <dbReference type="EMBL" id="EEG54331.1"/>
    </source>
</evidence>
<sequence>MAKARTACKADYELMTSVMILIAGALAFFVALQRGEKKCY</sequence>
<dbReference type="AlphaFoldDB" id="C0D301"/>
<keyword evidence="1" id="KW-0472">Membrane</keyword>
<name>C0D301_9FIRM</name>
<dbReference type="Proteomes" id="UP000004756">
    <property type="component" value="Unassembled WGS sequence"/>
</dbReference>
<accession>C0D301</accession>
<dbReference type="EMBL" id="ACCJ01000280">
    <property type="protein sequence ID" value="EEG54331.1"/>
    <property type="molecule type" value="Genomic_DNA"/>
</dbReference>
<keyword evidence="1" id="KW-0812">Transmembrane</keyword>
<feature type="transmembrane region" description="Helical" evidence="1">
    <location>
        <begin position="12"/>
        <end position="32"/>
    </location>
</feature>